<dbReference type="EMBL" id="FZNN01000006">
    <property type="protein sequence ID" value="SNR46951.1"/>
    <property type="molecule type" value="Genomic_DNA"/>
</dbReference>
<proteinExistence type="predicted"/>
<feature type="region of interest" description="Disordered" evidence="1">
    <location>
        <begin position="112"/>
        <end position="139"/>
    </location>
</feature>
<feature type="compositionally biased region" description="Basic and acidic residues" evidence="1">
    <location>
        <begin position="203"/>
        <end position="215"/>
    </location>
</feature>
<dbReference type="Pfam" id="PF13717">
    <property type="entry name" value="Zn_ribbon_4"/>
    <property type="match status" value="1"/>
</dbReference>
<dbReference type="InterPro" id="IPR011723">
    <property type="entry name" value="Znf/thioredoxin_put"/>
</dbReference>
<reference evidence="4 5" key="1">
    <citation type="submission" date="2017-06" db="EMBL/GenBank/DDBJ databases">
        <authorList>
            <person name="Kim H.J."/>
            <person name="Triplett B.A."/>
        </authorList>
    </citation>
    <scope>NUCLEOTIDE SEQUENCE [LARGE SCALE GENOMIC DNA]</scope>
    <source>
        <strain evidence="4 5">DSM 29052</strain>
    </source>
</reference>
<dbReference type="RefSeq" id="WP_089270107.1">
    <property type="nucleotide sequence ID" value="NZ_FZNN01000006.1"/>
</dbReference>
<feature type="compositionally biased region" description="Basic and acidic residues" evidence="1">
    <location>
        <begin position="112"/>
        <end position="123"/>
    </location>
</feature>
<feature type="compositionally biased region" description="Low complexity" evidence="1">
    <location>
        <begin position="169"/>
        <end position="181"/>
    </location>
</feature>
<evidence type="ECO:0000256" key="1">
    <source>
        <dbReference type="SAM" id="MobiDB-lite"/>
    </source>
</evidence>
<dbReference type="NCBIfam" id="TIGR02098">
    <property type="entry name" value="MJ0042_CXXC"/>
    <property type="match status" value="1"/>
</dbReference>
<keyword evidence="2" id="KW-1133">Transmembrane helix</keyword>
<feature type="compositionally biased region" description="Low complexity" evidence="1">
    <location>
        <begin position="58"/>
        <end position="72"/>
    </location>
</feature>
<feature type="domain" description="Zinc finger/thioredoxin putative" evidence="3">
    <location>
        <begin position="1"/>
        <end position="35"/>
    </location>
</feature>
<evidence type="ECO:0000313" key="5">
    <source>
        <dbReference type="Proteomes" id="UP000198417"/>
    </source>
</evidence>
<evidence type="ECO:0000313" key="4">
    <source>
        <dbReference type="EMBL" id="SNR46951.1"/>
    </source>
</evidence>
<keyword evidence="2" id="KW-0812">Transmembrane</keyword>
<gene>
    <name evidence="4" type="ORF">SAMN06265370_10690</name>
</gene>
<name>A0A238WKS8_9RHOB</name>
<evidence type="ECO:0000256" key="2">
    <source>
        <dbReference type="SAM" id="Phobius"/>
    </source>
</evidence>
<dbReference type="OrthoDB" id="7159357at2"/>
<dbReference type="Proteomes" id="UP000198417">
    <property type="component" value="Unassembled WGS sequence"/>
</dbReference>
<feature type="region of interest" description="Disordered" evidence="1">
    <location>
        <begin position="156"/>
        <end position="186"/>
    </location>
</feature>
<feature type="transmembrane region" description="Helical" evidence="2">
    <location>
        <begin position="231"/>
        <end position="252"/>
    </location>
</feature>
<feature type="region of interest" description="Disordered" evidence="1">
    <location>
        <begin position="56"/>
        <end position="93"/>
    </location>
</feature>
<keyword evidence="2" id="KW-0472">Membrane</keyword>
<sequence length="302" mass="33235">MRLTCPNCDAQYEVPVGMIPEAGRDVQCSSCGHAWYQNRPGDDSMLTAKSDQLAEAVATSEATEPTTTPSQQPLHDANDDDEDAPSSLPRDSARLAIVRTRALDPAVAEVLREEASRESRQRATEFSSLESQPELGLNQPRVADAAARRIRESHEFTAPMQRHQQPAEPVATPSAPNTAPAPDLPFRRDLLPDVEEIDQSLRPTREQPRAQRRFEPPQSRAIPDDEPRSSFGRGFIAVLLLAVIIGALYIFAPQIGEALPAAKPLLVEYVSRIDLMRLWLDSQVSSLLLYLEGLSAEPTADN</sequence>
<keyword evidence="5" id="KW-1185">Reference proteome</keyword>
<protein>
    <submittedName>
        <fullName evidence="4">MJ0042 family finger-like domain-containing protein</fullName>
    </submittedName>
</protein>
<accession>A0A238WKS8</accession>
<dbReference type="AlphaFoldDB" id="A0A238WKS8"/>
<organism evidence="4 5">
    <name type="scientific">Puniceibacterium sediminis</name>
    <dbReference type="NCBI Taxonomy" id="1608407"/>
    <lineage>
        <taxon>Bacteria</taxon>
        <taxon>Pseudomonadati</taxon>
        <taxon>Pseudomonadota</taxon>
        <taxon>Alphaproteobacteria</taxon>
        <taxon>Rhodobacterales</taxon>
        <taxon>Paracoccaceae</taxon>
        <taxon>Puniceibacterium</taxon>
    </lineage>
</organism>
<feature type="region of interest" description="Disordered" evidence="1">
    <location>
        <begin position="198"/>
        <end position="226"/>
    </location>
</feature>
<evidence type="ECO:0000259" key="3">
    <source>
        <dbReference type="Pfam" id="PF13717"/>
    </source>
</evidence>